<evidence type="ECO:0000256" key="4">
    <source>
        <dbReference type="ARBA" id="ARBA00054927"/>
    </source>
</evidence>
<evidence type="ECO:0000256" key="2">
    <source>
        <dbReference type="ARBA" id="ARBA00022554"/>
    </source>
</evidence>
<dbReference type="CDD" id="cd06897">
    <property type="entry name" value="PX_SNARE"/>
    <property type="match status" value="1"/>
</dbReference>
<dbReference type="AlphaFoldDB" id="A0A0C3C810"/>
<organism evidence="8 9">
    <name type="scientific">Oidiodendron maius (strain Zn)</name>
    <dbReference type="NCBI Taxonomy" id="913774"/>
    <lineage>
        <taxon>Eukaryota</taxon>
        <taxon>Fungi</taxon>
        <taxon>Dikarya</taxon>
        <taxon>Ascomycota</taxon>
        <taxon>Pezizomycotina</taxon>
        <taxon>Leotiomycetes</taxon>
        <taxon>Leotiomycetes incertae sedis</taxon>
        <taxon>Myxotrichaceae</taxon>
        <taxon>Oidiodendron</taxon>
    </lineage>
</organism>
<evidence type="ECO:0000313" key="8">
    <source>
        <dbReference type="EMBL" id="KIM95043.1"/>
    </source>
</evidence>
<evidence type="ECO:0000259" key="7">
    <source>
        <dbReference type="PROSITE" id="PS50195"/>
    </source>
</evidence>
<feature type="region of interest" description="Disordered" evidence="5">
    <location>
        <begin position="256"/>
        <end position="292"/>
    </location>
</feature>
<feature type="domain" description="PX" evidence="7">
    <location>
        <begin position="4"/>
        <end position="119"/>
    </location>
</feature>
<name>A0A0C3C810_OIDMZ</name>
<keyword evidence="9" id="KW-1185">Reference proteome</keyword>
<dbReference type="FunFam" id="3.30.1520.10:FF:000052">
    <property type="entry name" value="Putative SNARE complex subunit (Vam7)"/>
    <property type="match status" value="1"/>
</dbReference>
<comment type="function">
    <text evidence="4">Essential for proper morphogenesis of the vacuole. May exist as structural reinforcement on the surface of the vacuolar membrane and be required for maintenance against rupture by osmotic pressure.</text>
</comment>
<dbReference type="PROSITE" id="PS50195">
    <property type="entry name" value="PX"/>
    <property type="match status" value="1"/>
</dbReference>
<dbReference type="EMBL" id="KN832888">
    <property type="protein sequence ID" value="KIM95043.1"/>
    <property type="molecule type" value="Genomic_DNA"/>
</dbReference>
<dbReference type="GO" id="GO:0035091">
    <property type="term" value="F:phosphatidylinositol binding"/>
    <property type="evidence" value="ECO:0007669"/>
    <property type="project" value="InterPro"/>
</dbReference>
<dbReference type="CDD" id="cd15858">
    <property type="entry name" value="SNARE_VAM7"/>
    <property type="match status" value="1"/>
</dbReference>
<dbReference type="SUPFAM" id="SSF58038">
    <property type="entry name" value="SNARE fusion complex"/>
    <property type="match status" value="1"/>
</dbReference>
<dbReference type="SUPFAM" id="SSF64268">
    <property type="entry name" value="PX domain"/>
    <property type="match status" value="1"/>
</dbReference>
<dbReference type="GO" id="GO:0097576">
    <property type="term" value="P:vacuole fusion"/>
    <property type="evidence" value="ECO:0007669"/>
    <property type="project" value="UniProtKB-ARBA"/>
</dbReference>
<sequence>MAPPLEISIPSTILSTTTTEKPFTLYNITLRLPLRTFVVQKRYSDFVSLHSSLTSLVSDPPPAPLPAKSWFKSTASSPELTENRRVGLERYLRAIAENPDRRWRETSVWRTFLNLPSSSSAASGSSARGELIAAHQRGLGGNAGQMAADPQVWLDLHREMKGQLHDARLFLGRRDGATTTQAQYEAGANAKKCLMKASGLIGNLEEGLKILTEGSRRGEEKLGAGEVRRRRDLLGSAKVERDGLEKLAVNLAVKTQSSGGNGAGNGSIGPTQQQDKKALLGPQISRPGGRVLGASVPETERTRELDNEGVLQLQKQIMEDQDLNVEELAKMVRRQREIGVAIQSEVEEQNEMLRMMDDDVMRVNMKVDIARKRAGNIS</sequence>
<evidence type="ECO:0008006" key="10">
    <source>
        <dbReference type="Google" id="ProtNLM"/>
    </source>
</evidence>
<evidence type="ECO:0000259" key="6">
    <source>
        <dbReference type="PROSITE" id="PS50192"/>
    </source>
</evidence>
<dbReference type="PANTHER" id="PTHR22775">
    <property type="entry name" value="SORTING NEXIN"/>
    <property type="match status" value="1"/>
</dbReference>
<dbReference type="InParanoid" id="A0A0C3C810"/>
<keyword evidence="3" id="KW-0175">Coiled coil</keyword>
<evidence type="ECO:0000256" key="5">
    <source>
        <dbReference type="SAM" id="MobiDB-lite"/>
    </source>
</evidence>
<comment type="subcellular location">
    <subcellularLocation>
        <location evidence="1">Vacuole</location>
    </subcellularLocation>
</comment>
<dbReference type="SMART" id="SM00397">
    <property type="entry name" value="t_SNARE"/>
    <property type="match status" value="1"/>
</dbReference>
<accession>A0A0C3C810</accession>
<dbReference type="InterPro" id="IPR001683">
    <property type="entry name" value="PX_dom"/>
</dbReference>
<evidence type="ECO:0000313" key="9">
    <source>
        <dbReference type="Proteomes" id="UP000054321"/>
    </source>
</evidence>
<dbReference type="Gene3D" id="1.20.5.110">
    <property type="match status" value="1"/>
</dbReference>
<proteinExistence type="predicted"/>
<dbReference type="HOGENOM" id="CLU_033748_2_0_1"/>
<gene>
    <name evidence="8" type="ORF">OIDMADRAFT_172112</name>
</gene>
<dbReference type="FunCoup" id="A0A0C3C810">
    <property type="interactions" value="130"/>
</dbReference>
<feature type="domain" description="T-SNARE coiled-coil homology" evidence="6">
    <location>
        <begin position="315"/>
        <end position="377"/>
    </location>
</feature>
<dbReference type="PANTHER" id="PTHR22775:SF3">
    <property type="entry name" value="SORTING NEXIN-13"/>
    <property type="match status" value="1"/>
</dbReference>
<dbReference type="STRING" id="913774.A0A0C3C810"/>
<protein>
    <recommendedName>
        <fullName evidence="10">PX domain-containing protein</fullName>
    </recommendedName>
</protein>
<reference evidence="9" key="2">
    <citation type="submission" date="2015-01" db="EMBL/GenBank/DDBJ databases">
        <title>Evolutionary Origins and Diversification of the Mycorrhizal Mutualists.</title>
        <authorList>
            <consortium name="DOE Joint Genome Institute"/>
            <consortium name="Mycorrhizal Genomics Consortium"/>
            <person name="Kohler A."/>
            <person name="Kuo A."/>
            <person name="Nagy L.G."/>
            <person name="Floudas D."/>
            <person name="Copeland A."/>
            <person name="Barry K.W."/>
            <person name="Cichocki N."/>
            <person name="Veneault-Fourrey C."/>
            <person name="LaButti K."/>
            <person name="Lindquist E.A."/>
            <person name="Lipzen A."/>
            <person name="Lundell T."/>
            <person name="Morin E."/>
            <person name="Murat C."/>
            <person name="Riley R."/>
            <person name="Ohm R."/>
            <person name="Sun H."/>
            <person name="Tunlid A."/>
            <person name="Henrissat B."/>
            <person name="Grigoriev I.V."/>
            <person name="Hibbett D.S."/>
            <person name="Martin F."/>
        </authorList>
    </citation>
    <scope>NUCLEOTIDE SEQUENCE [LARGE SCALE GENOMIC DNA]</scope>
    <source>
        <strain evidence="9">Zn</strain>
    </source>
</reference>
<reference evidence="8 9" key="1">
    <citation type="submission" date="2014-04" db="EMBL/GenBank/DDBJ databases">
        <authorList>
            <consortium name="DOE Joint Genome Institute"/>
            <person name="Kuo A."/>
            <person name="Martino E."/>
            <person name="Perotto S."/>
            <person name="Kohler A."/>
            <person name="Nagy L.G."/>
            <person name="Floudas D."/>
            <person name="Copeland A."/>
            <person name="Barry K.W."/>
            <person name="Cichocki N."/>
            <person name="Veneault-Fourrey C."/>
            <person name="LaButti K."/>
            <person name="Lindquist E.A."/>
            <person name="Lipzen A."/>
            <person name="Lundell T."/>
            <person name="Morin E."/>
            <person name="Murat C."/>
            <person name="Sun H."/>
            <person name="Tunlid A."/>
            <person name="Henrissat B."/>
            <person name="Grigoriev I.V."/>
            <person name="Hibbett D.S."/>
            <person name="Martin F."/>
            <person name="Nordberg H.P."/>
            <person name="Cantor M.N."/>
            <person name="Hua S.X."/>
        </authorList>
    </citation>
    <scope>NUCLEOTIDE SEQUENCE [LARGE SCALE GENOMIC DNA]</scope>
    <source>
        <strain evidence="8 9">Zn</strain>
    </source>
</reference>
<dbReference type="FunFam" id="1.20.5.110:FF:000058">
    <property type="entry name" value="VAM7p Vacuolar SNARE protein"/>
    <property type="match status" value="1"/>
</dbReference>
<keyword evidence="2" id="KW-0926">Vacuole</keyword>
<dbReference type="GO" id="GO:0000329">
    <property type="term" value="C:fungal-type vacuole membrane"/>
    <property type="evidence" value="ECO:0007669"/>
    <property type="project" value="UniProtKB-ARBA"/>
</dbReference>
<dbReference type="OrthoDB" id="428895at2759"/>
<dbReference type="GO" id="GO:0016192">
    <property type="term" value="P:vesicle-mediated transport"/>
    <property type="evidence" value="ECO:0007669"/>
    <property type="project" value="UniProtKB-ARBA"/>
</dbReference>
<evidence type="ECO:0000256" key="3">
    <source>
        <dbReference type="ARBA" id="ARBA00023054"/>
    </source>
</evidence>
<evidence type="ECO:0000256" key="1">
    <source>
        <dbReference type="ARBA" id="ARBA00004116"/>
    </source>
</evidence>
<dbReference type="Pfam" id="PF00787">
    <property type="entry name" value="PX"/>
    <property type="match status" value="1"/>
</dbReference>
<dbReference type="InterPro" id="IPR036871">
    <property type="entry name" value="PX_dom_sf"/>
</dbReference>
<dbReference type="Proteomes" id="UP000054321">
    <property type="component" value="Unassembled WGS sequence"/>
</dbReference>
<dbReference type="InterPro" id="IPR000727">
    <property type="entry name" value="T_SNARE_dom"/>
</dbReference>
<dbReference type="SMART" id="SM00312">
    <property type="entry name" value="PX"/>
    <property type="match status" value="1"/>
</dbReference>
<dbReference type="GO" id="GO:0007034">
    <property type="term" value="P:vacuolar transport"/>
    <property type="evidence" value="ECO:0007669"/>
    <property type="project" value="UniProtKB-ARBA"/>
</dbReference>
<dbReference type="Gene3D" id="3.30.1520.10">
    <property type="entry name" value="Phox-like domain"/>
    <property type="match status" value="1"/>
</dbReference>
<dbReference type="PROSITE" id="PS50192">
    <property type="entry name" value="T_SNARE"/>
    <property type="match status" value="1"/>
</dbReference>